<name>A0A072UV93_MEDTR</name>
<evidence type="ECO:0000256" key="1">
    <source>
        <dbReference type="SAM" id="Phobius"/>
    </source>
</evidence>
<organism evidence="2 4">
    <name type="scientific">Medicago truncatula</name>
    <name type="common">Barrel medic</name>
    <name type="synonym">Medicago tribuloides</name>
    <dbReference type="NCBI Taxonomy" id="3880"/>
    <lineage>
        <taxon>Eukaryota</taxon>
        <taxon>Viridiplantae</taxon>
        <taxon>Streptophyta</taxon>
        <taxon>Embryophyta</taxon>
        <taxon>Tracheophyta</taxon>
        <taxon>Spermatophyta</taxon>
        <taxon>Magnoliopsida</taxon>
        <taxon>eudicotyledons</taxon>
        <taxon>Gunneridae</taxon>
        <taxon>Pentapetalae</taxon>
        <taxon>rosids</taxon>
        <taxon>fabids</taxon>
        <taxon>Fabales</taxon>
        <taxon>Fabaceae</taxon>
        <taxon>Papilionoideae</taxon>
        <taxon>50 kb inversion clade</taxon>
        <taxon>NPAAA clade</taxon>
        <taxon>Hologalegina</taxon>
        <taxon>IRL clade</taxon>
        <taxon>Trifolieae</taxon>
        <taxon>Medicago</taxon>
    </lineage>
</organism>
<dbReference type="EnsemblPlants" id="KEH33296">
    <property type="protein sequence ID" value="KEH33296"/>
    <property type="gene ID" value="MTR_3g435160"/>
</dbReference>
<evidence type="ECO:0000313" key="3">
    <source>
        <dbReference type="EnsemblPlants" id="KEH33296"/>
    </source>
</evidence>
<accession>A0A072UV93</accession>
<feature type="transmembrane region" description="Helical" evidence="1">
    <location>
        <begin position="92"/>
        <end position="110"/>
    </location>
</feature>
<protein>
    <submittedName>
        <fullName evidence="2">Transmembrane protein, putative</fullName>
    </submittedName>
</protein>
<keyword evidence="1" id="KW-0472">Membrane</keyword>
<keyword evidence="4" id="KW-1185">Reference proteome</keyword>
<reference evidence="2 4" key="2">
    <citation type="journal article" date="2014" name="BMC Genomics">
        <title>An improved genome release (version Mt4.0) for the model legume Medicago truncatula.</title>
        <authorList>
            <person name="Tang H."/>
            <person name="Krishnakumar V."/>
            <person name="Bidwell S."/>
            <person name="Rosen B."/>
            <person name="Chan A."/>
            <person name="Zhou S."/>
            <person name="Gentzbittel L."/>
            <person name="Childs K.L."/>
            <person name="Yandell M."/>
            <person name="Gundlach H."/>
            <person name="Mayer K.F."/>
            <person name="Schwartz D.C."/>
            <person name="Town C.D."/>
        </authorList>
    </citation>
    <scope>GENOME REANNOTATION</scope>
    <source>
        <strain evidence="2">A17</strain>
        <strain evidence="3 4">cv. Jemalong A17</strain>
    </source>
</reference>
<dbReference type="EMBL" id="CM001219">
    <property type="protein sequence ID" value="KEH33296.1"/>
    <property type="molecule type" value="Genomic_DNA"/>
</dbReference>
<proteinExistence type="predicted"/>
<dbReference type="Proteomes" id="UP000002051">
    <property type="component" value="Chromosome 3"/>
</dbReference>
<reference evidence="3" key="3">
    <citation type="submission" date="2015-04" db="UniProtKB">
        <authorList>
            <consortium name="EnsemblPlants"/>
        </authorList>
    </citation>
    <scope>IDENTIFICATION</scope>
    <source>
        <strain evidence="3">cv. Jemalong A17</strain>
    </source>
</reference>
<evidence type="ECO:0000313" key="2">
    <source>
        <dbReference type="EMBL" id="KEH33296.1"/>
    </source>
</evidence>
<evidence type="ECO:0000313" key="4">
    <source>
        <dbReference type="Proteomes" id="UP000002051"/>
    </source>
</evidence>
<keyword evidence="1 2" id="KW-0812">Transmembrane</keyword>
<gene>
    <name evidence="2" type="ordered locus">MTR_3g435160</name>
</gene>
<reference evidence="2 4" key="1">
    <citation type="journal article" date="2011" name="Nature">
        <title>The Medicago genome provides insight into the evolution of rhizobial symbioses.</title>
        <authorList>
            <person name="Young N.D."/>
            <person name="Debelle F."/>
            <person name="Oldroyd G.E."/>
            <person name="Geurts R."/>
            <person name="Cannon S.B."/>
            <person name="Udvardi M.K."/>
            <person name="Benedito V.A."/>
            <person name="Mayer K.F."/>
            <person name="Gouzy J."/>
            <person name="Schoof H."/>
            <person name="Van de Peer Y."/>
            <person name="Proost S."/>
            <person name="Cook D.R."/>
            <person name="Meyers B.C."/>
            <person name="Spannagl M."/>
            <person name="Cheung F."/>
            <person name="De Mita S."/>
            <person name="Krishnakumar V."/>
            <person name="Gundlach H."/>
            <person name="Zhou S."/>
            <person name="Mudge J."/>
            <person name="Bharti A.K."/>
            <person name="Murray J.D."/>
            <person name="Naoumkina M.A."/>
            <person name="Rosen B."/>
            <person name="Silverstein K.A."/>
            <person name="Tang H."/>
            <person name="Rombauts S."/>
            <person name="Zhao P.X."/>
            <person name="Zhou P."/>
            <person name="Barbe V."/>
            <person name="Bardou P."/>
            <person name="Bechner M."/>
            <person name="Bellec A."/>
            <person name="Berger A."/>
            <person name="Berges H."/>
            <person name="Bidwell S."/>
            <person name="Bisseling T."/>
            <person name="Choisne N."/>
            <person name="Couloux A."/>
            <person name="Denny R."/>
            <person name="Deshpande S."/>
            <person name="Dai X."/>
            <person name="Doyle J.J."/>
            <person name="Dudez A.M."/>
            <person name="Farmer A.D."/>
            <person name="Fouteau S."/>
            <person name="Franken C."/>
            <person name="Gibelin C."/>
            <person name="Gish J."/>
            <person name="Goldstein S."/>
            <person name="Gonzalez A.J."/>
            <person name="Green P.J."/>
            <person name="Hallab A."/>
            <person name="Hartog M."/>
            <person name="Hua A."/>
            <person name="Humphray S.J."/>
            <person name="Jeong D.H."/>
            <person name="Jing Y."/>
            <person name="Jocker A."/>
            <person name="Kenton S.M."/>
            <person name="Kim D.J."/>
            <person name="Klee K."/>
            <person name="Lai H."/>
            <person name="Lang C."/>
            <person name="Lin S."/>
            <person name="Macmil S.L."/>
            <person name="Magdelenat G."/>
            <person name="Matthews L."/>
            <person name="McCorrison J."/>
            <person name="Monaghan E.L."/>
            <person name="Mun J.H."/>
            <person name="Najar F.Z."/>
            <person name="Nicholson C."/>
            <person name="Noirot C."/>
            <person name="O'Bleness M."/>
            <person name="Paule C.R."/>
            <person name="Poulain J."/>
            <person name="Prion F."/>
            <person name="Qin B."/>
            <person name="Qu C."/>
            <person name="Retzel E.F."/>
            <person name="Riddle C."/>
            <person name="Sallet E."/>
            <person name="Samain S."/>
            <person name="Samson N."/>
            <person name="Sanders I."/>
            <person name="Saurat O."/>
            <person name="Scarpelli C."/>
            <person name="Schiex T."/>
            <person name="Segurens B."/>
            <person name="Severin A.J."/>
            <person name="Sherrier D.J."/>
            <person name="Shi R."/>
            <person name="Sims S."/>
            <person name="Singer S.R."/>
            <person name="Sinharoy S."/>
            <person name="Sterck L."/>
            <person name="Viollet A."/>
            <person name="Wang B.B."/>
            <person name="Wang K."/>
            <person name="Wang M."/>
            <person name="Wang X."/>
            <person name="Warfsmann J."/>
            <person name="Weissenbach J."/>
            <person name="White D.D."/>
            <person name="White J.D."/>
            <person name="Wiley G.B."/>
            <person name="Wincker P."/>
            <person name="Xing Y."/>
            <person name="Yang L."/>
            <person name="Yao Z."/>
            <person name="Ying F."/>
            <person name="Zhai J."/>
            <person name="Zhou L."/>
            <person name="Zuber A."/>
            <person name="Denarie J."/>
            <person name="Dixon R.A."/>
            <person name="May G.D."/>
            <person name="Schwartz D.C."/>
            <person name="Rogers J."/>
            <person name="Quetier F."/>
            <person name="Town C.D."/>
            <person name="Roe B.A."/>
        </authorList>
    </citation>
    <scope>NUCLEOTIDE SEQUENCE [LARGE SCALE GENOMIC DNA]</scope>
    <source>
        <strain evidence="2">A17</strain>
        <strain evidence="3 4">cv. Jemalong A17</strain>
    </source>
</reference>
<dbReference type="HOGENOM" id="CLU_2149565_0_0_1"/>
<dbReference type="AlphaFoldDB" id="A0A072UV93"/>
<sequence>MASPDFGNDPIAASDDFNIDFHELLRRRHHVQDKQIHRHLQQDLIEHIWELIHLLQHLRLAGGMDVVALRSLFQFDPWRFNFSTLEFSLFDVKAFALVCLSGILLSIGALRV</sequence>
<keyword evidence="1" id="KW-1133">Transmembrane helix</keyword>